<evidence type="ECO:0000256" key="7">
    <source>
        <dbReference type="ARBA" id="ARBA00048326"/>
    </source>
</evidence>
<keyword evidence="10" id="KW-1185">Reference proteome</keyword>
<gene>
    <name evidence="9" type="primary">rsmD</name>
    <name evidence="9" type="ORF">CODIS_06380</name>
</gene>
<keyword evidence="8" id="KW-0698">rRNA processing</keyword>
<comment type="catalytic activity">
    <reaction evidence="7 8">
        <text>guanosine(966) in 16S rRNA + S-adenosyl-L-methionine = N(2)-methylguanosine(966) in 16S rRNA + S-adenosyl-L-homocysteine + H(+)</text>
        <dbReference type="Rhea" id="RHEA:23548"/>
        <dbReference type="Rhea" id="RHEA-COMP:10211"/>
        <dbReference type="Rhea" id="RHEA-COMP:10212"/>
        <dbReference type="ChEBI" id="CHEBI:15378"/>
        <dbReference type="ChEBI" id="CHEBI:57856"/>
        <dbReference type="ChEBI" id="CHEBI:59789"/>
        <dbReference type="ChEBI" id="CHEBI:74269"/>
        <dbReference type="ChEBI" id="CHEBI:74481"/>
        <dbReference type="EC" id="2.1.1.171"/>
    </reaction>
</comment>
<sequence>MKSPQSAFQVRIIGGMHRGRRLQFADLPGLRPTGDRIRETLFNWLQPYIEGARCLDLFAGSGALGLEAASRGASEVVMLDTAMAVVRQLAENKRLLGFDQVSVVRADALQWLEQDATPFDIVFLDPPFVGNLLEPLCQRLSMGWLADGAHIYLEDTASRDMPTLPEGWELRKQKSAGQVHYGLAYAPLPG</sequence>
<comment type="caution">
    <text evidence="9">The sequence shown here is derived from an EMBL/GenBank/DDBJ whole genome shotgun (WGS) entry which is preliminary data.</text>
</comment>
<dbReference type="GO" id="GO:0003676">
    <property type="term" value="F:nucleic acid binding"/>
    <property type="evidence" value="ECO:0007669"/>
    <property type="project" value="InterPro"/>
</dbReference>
<evidence type="ECO:0000313" key="10">
    <source>
        <dbReference type="Proteomes" id="UP000094769"/>
    </source>
</evidence>
<keyword evidence="6 8" id="KW-0808">Transferase</keyword>
<dbReference type="AlphaFoldDB" id="A0A7Z0VPP7"/>
<dbReference type="PROSITE" id="PS00092">
    <property type="entry name" value="N6_MTASE"/>
    <property type="match status" value="1"/>
</dbReference>
<evidence type="ECO:0000256" key="5">
    <source>
        <dbReference type="ARBA" id="ARBA00022603"/>
    </source>
</evidence>
<dbReference type="Gene3D" id="3.40.50.150">
    <property type="entry name" value="Vaccinia Virus protein VP39"/>
    <property type="match status" value="1"/>
</dbReference>
<proteinExistence type="inferred from homology"/>
<evidence type="ECO:0000256" key="6">
    <source>
        <dbReference type="ARBA" id="ARBA00022679"/>
    </source>
</evidence>
<evidence type="ECO:0000256" key="4">
    <source>
        <dbReference type="ARBA" id="ARBA00013682"/>
    </source>
</evidence>
<dbReference type="PANTHER" id="PTHR43542">
    <property type="entry name" value="METHYLTRANSFERASE"/>
    <property type="match status" value="1"/>
</dbReference>
<dbReference type="Pfam" id="PF03602">
    <property type="entry name" value="Cons_hypoth95"/>
    <property type="match status" value="1"/>
</dbReference>
<evidence type="ECO:0000256" key="3">
    <source>
        <dbReference type="ARBA" id="ARBA00012141"/>
    </source>
</evidence>
<dbReference type="GO" id="GO:0052913">
    <property type="term" value="F:16S rRNA (guanine(966)-N(2))-methyltransferase activity"/>
    <property type="evidence" value="ECO:0007669"/>
    <property type="project" value="UniProtKB-EC"/>
</dbReference>
<organism evidence="9 10">
    <name type="scientific">Candidatus Thiodiazotropha endolucinida</name>
    <dbReference type="NCBI Taxonomy" id="1655433"/>
    <lineage>
        <taxon>Bacteria</taxon>
        <taxon>Pseudomonadati</taxon>
        <taxon>Pseudomonadota</taxon>
        <taxon>Gammaproteobacteria</taxon>
        <taxon>Chromatiales</taxon>
        <taxon>Sedimenticolaceae</taxon>
        <taxon>Candidatus Thiodiazotropha</taxon>
    </lineage>
</organism>
<dbReference type="PANTHER" id="PTHR43542:SF1">
    <property type="entry name" value="METHYLTRANSFERASE"/>
    <property type="match status" value="1"/>
</dbReference>
<evidence type="ECO:0000256" key="8">
    <source>
        <dbReference type="PIRNR" id="PIRNR004553"/>
    </source>
</evidence>
<comment type="function">
    <text evidence="1 8">Specifically methylates the guanine in position 966 of 16S rRNA in the assembled 30S particle.</text>
</comment>
<protein>
    <recommendedName>
        <fullName evidence="4 8">Ribosomal RNA small subunit methyltransferase D</fullName>
        <ecNumber evidence="3 8">2.1.1.171</ecNumber>
    </recommendedName>
</protein>
<dbReference type="SUPFAM" id="SSF53335">
    <property type="entry name" value="S-adenosyl-L-methionine-dependent methyltransferases"/>
    <property type="match status" value="1"/>
</dbReference>
<dbReference type="NCBIfam" id="TIGR00095">
    <property type="entry name" value="16S rRNA (guanine(966)-N(2))-methyltransferase RsmD"/>
    <property type="match status" value="1"/>
</dbReference>
<dbReference type="InterPro" id="IPR002052">
    <property type="entry name" value="DNA_methylase_N6_adenine_CS"/>
</dbReference>
<evidence type="ECO:0000256" key="2">
    <source>
        <dbReference type="ARBA" id="ARBA00005269"/>
    </source>
</evidence>
<name>A0A7Z0VPP7_9GAMM</name>
<keyword evidence="5 8" id="KW-0489">Methyltransferase</keyword>
<evidence type="ECO:0000313" key="9">
    <source>
        <dbReference type="EMBL" id="ODJ89026.1"/>
    </source>
</evidence>
<dbReference type="InterPro" id="IPR004398">
    <property type="entry name" value="RNA_MeTrfase_RsmD"/>
</dbReference>
<keyword evidence="8" id="KW-0949">S-adenosyl-L-methionine</keyword>
<dbReference type="PIRSF" id="PIRSF004553">
    <property type="entry name" value="CHP00095"/>
    <property type="match status" value="1"/>
</dbReference>
<dbReference type="EC" id="2.1.1.171" evidence="3 8"/>
<accession>A0A7Z0VPP7</accession>
<reference evidence="9 10" key="1">
    <citation type="submission" date="2016-06" db="EMBL/GenBank/DDBJ databases">
        <title>Genome sequence of endosymbiont of Candidatus Endolucinida thiodiazotropha.</title>
        <authorList>
            <person name="Poehlein A."/>
            <person name="Koenig S."/>
            <person name="Heiden S.E."/>
            <person name="Thuermer A."/>
            <person name="Voget S."/>
            <person name="Daniel R."/>
            <person name="Markert S."/>
            <person name="Gros O."/>
            <person name="Schweder T."/>
        </authorList>
    </citation>
    <scope>NUCLEOTIDE SEQUENCE [LARGE SCALE GENOMIC DNA]</scope>
    <source>
        <strain evidence="9 10">COS</strain>
    </source>
</reference>
<dbReference type="Proteomes" id="UP000094769">
    <property type="component" value="Unassembled WGS sequence"/>
</dbReference>
<comment type="similarity">
    <text evidence="2 8">Belongs to the methyltransferase superfamily. RsmD family.</text>
</comment>
<dbReference type="EMBL" id="MARB01000003">
    <property type="protein sequence ID" value="ODJ89026.1"/>
    <property type="molecule type" value="Genomic_DNA"/>
</dbReference>
<dbReference type="CDD" id="cd02440">
    <property type="entry name" value="AdoMet_MTases"/>
    <property type="match status" value="1"/>
</dbReference>
<evidence type="ECO:0000256" key="1">
    <source>
        <dbReference type="ARBA" id="ARBA00002649"/>
    </source>
</evidence>
<dbReference type="InterPro" id="IPR029063">
    <property type="entry name" value="SAM-dependent_MTases_sf"/>
</dbReference>